<dbReference type="HOGENOM" id="CLU_2141746_0_0_11"/>
<proteinExistence type="predicted"/>
<dbReference type="InterPro" id="IPR007374">
    <property type="entry name" value="ASCH_domain"/>
</dbReference>
<reference evidence="2 4" key="1">
    <citation type="journal article" date="2015" name="Genome Announc.">
        <title>Complete Genome Sequence of Clavibacter michiganensis subsp. insidiosus R1-1 Using PacBio Single-Molecule Real-Time Technology.</title>
        <authorList>
            <person name="Lu Y."/>
            <person name="Samac D.A."/>
            <person name="Glazebrook J."/>
            <person name="Ishimaru C.A."/>
        </authorList>
    </citation>
    <scope>NUCLEOTIDE SEQUENCE [LARGE SCALE GENOMIC DNA]</scope>
    <source>
        <strain evidence="2 4">R1-1</strain>
    </source>
</reference>
<dbReference type="InterPro" id="IPR015947">
    <property type="entry name" value="PUA-like_sf"/>
</dbReference>
<accession>A0A0D5CLP5</accession>
<dbReference type="AlphaFoldDB" id="A0A0D5CLP5"/>
<evidence type="ECO:0000313" key="5">
    <source>
        <dbReference type="Proteomes" id="UP000266634"/>
    </source>
</evidence>
<evidence type="ECO:0000313" key="4">
    <source>
        <dbReference type="Proteomes" id="UP000032604"/>
    </source>
</evidence>
<dbReference type="PATRIC" id="fig|33014.5.peg.3051"/>
<protein>
    <submittedName>
        <fullName evidence="3">ASCH domain-containing protein</fullName>
    </submittedName>
</protein>
<dbReference type="SMART" id="SM01022">
    <property type="entry name" value="ASCH"/>
    <property type="match status" value="1"/>
</dbReference>
<gene>
    <name evidence="3" type="ORF">DZF93_08930</name>
    <name evidence="2" type="ORF">VO01_14800</name>
</gene>
<dbReference type="KEGG" id="cmh:VO01_14800"/>
<evidence type="ECO:0000259" key="1">
    <source>
        <dbReference type="SMART" id="SM01022"/>
    </source>
</evidence>
<reference evidence="3 5" key="2">
    <citation type="submission" date="2018-08" db="EMBL/GenBank/DDBJ databases">
        <title>Genome Sequence of Clavibacter michiganensis Subspecies type strains, and the Atypical Peach-Colored Strains Isolated from Tomato.</title>
        <authorList>
            <person name="Osdaghi E."/>
            <person name="Portier P."/>
            <person name="Briand M."/>
            <person name="Jacques M.-A."/>
        </authorList>
    </citation>
    <scope>NUCLEOTIDE SEQUENCE [LARGE SCALE GENOMIC DNA]</scope>
    <source>
        <strain evidence="3 5">CFBP 6488</strain>
    </source>
</reference>
<dbReference type="RefSeq" id="WP_045529943.1">
    <property type="nucleotide sequence ID" value="NZ_CP011043.1"/>
</dbReference>
<organism evidence="2 4">
    <name type="scientific">Clavibacter michiganensis subsp. insidiosus</name>
    <dbReference type="NCBI Taxonomy" id="33014"/>
    <lineage>
        <taxon>Bacteria</taxon>
        <taxon>Bacillati</taxon>
        <taxon>Actinomycetota</taxon>
        <taxon>Actinomycetes</taxon>
        <taxon>Micrococcales</taxon>
        <taxon>Microbacteriaceae</taxon>
        <taxon>Clavibacter</taxon>
    </lineage>
</organism>
<evidence type="ECO:0000313" key="3">
    <source>
        <dbReference type="EMBL" id="RIJ34516.1"/>
    </source>
</evidence>
<sequence length="115" mass="12678">MSDAGAQVVRFHRKHHDAIVSGEKVTTVRFDEDLRVGPATFVFDEHPTAVPLAGRVTSVRRHLLADLTPEDAHQPPGTDMDLFAEQLRENYYPTMPASASVEVAEIELQDTSPVA</sequence>
<dbReference type="Proteomes" id="UP000032604">
    <property type="component" value="Chromosome"/>
</dbReference>
<dbReference type="SUPFAM" id="SSF88697">
    <property type="entry name" value="PUA domain-like"/>
    <property type="match status" value="1"/>
</dbReference>
<dbReference type="OrthoDB" id="5020722at2"/>
<name>A0A0D5CLP5_9MICO</name>
<feature type="domain" description="ASCH" evidence="1">
    <location>
        <begin position="9"/>
        <end position="110"/>
    </location>
</feature>
<dbReference type="EMBL" id="QWEA01000312">
    <property type="protein sequence ID" value="RIJ34516.1"/>
    <property type="molecule type" value="Genomic_DNA"/>
</dbReference>
<evidence type="ECO:0000313" key="2">
    <source>
        <dbReference type="EMBL" id="AJW80214.1"/>
    </source>
</evidence>
<dbReference type="CDD" id="cd06552">
    <property type="entry name" value="ASCH_yqfb_like"/>
    <property type="match status" value="1"/>
</dbReference>
<dbReference type="Proteomes" id="UP000266634">
    <property type="component" value="Unassembled WGS sequence"/>
</dbReference>
<dbReference type="EMBL" id="CP011043">
    <property type="protein sequence ID" value="AJW80214.1"/>
    <property type="molecule type" value="Genomic_DNA"/>
</dbReference>